<keyword evidence="2 4" id="KW-0808">Transferase</keyword>
<evidence type="ECO:0000259" key="3">
    <source>
        <dbReference type="Pfam" id="PF00535"/>
    </source>
</evidence>
<dbReference type="InterPro" id="IPR001173">
    <property type="entry name" value="Glyco_trans_2-like"/>
</dbReference>
<dbReference type="GO" id="GO:0016757">
    <property type="term" value="F:glycosyltransferase activity"/>
    <property type="evidence" value="ECO:0007669"/>
    <property type="project" value="UniProtKB-KW"/>
</dbReference>
<dbReference type="GeneID" id="83014299"/>
<dbReference type="SUPFAM" id="SSF53448">
    <property type="entry name" value="Nucleotide-diphospho-sugar transferases"/>
    <property type="match status" value="1"/>
</dbReference>
<dbReference type="CDD" id="cd00761">
    <property type="entry name" value="Glyco_tranf_GTA_type"/>
    <property type="match status" value="1"/>
</dbReference>
<gene>
    <name evidence="4" type="ORF">DWY25_02595</name>
</gene>
<dbReference type="Gene3D" id="3.90.550.10">
    <property type="entry name" value="Spore Coat Polysaccharide Biosynthesis Protein SpsA, Chain A"/>
    <property type="match status" value="1"/>
</dbReference>
<feature type="domain" description="Glycosyltransferase 2-like" evidence="3">
    <location>
        <begin position="5"/>
        <end position="133"/>
    </location>
</feature>
<dbReference type="RefSeq" id="WP_117893288.1">
    <property type="nucleotide sequence ID" value="NZ_CABJCV010000002.1"/>
</dbReference>
<evidence type="ECO:0000313" key="4">
    <source>
        <dbReference type="EMBL" id="RGR76261.1"/>
    </source>
</evidence>
<keyword evidence="1" id="KW-0328">Glycosyltransferase</keyword>
<evidence type="ECO:0000256" key="1">
    <source>
        <dbReference type="ARBA" id="ARBA00022676"/>
    </source>
</evidence>
<keyword evidence="5" id="KW-1185">Reference proteome</keyword>
<accession>A0A412G5Q9</accession>
<dbReference type="Proteomes" id="UP000284178">
    <property type="component" value="Unassembled WGS sequence"/>
</dbReference>
<proteinExistence type="predicted"/>
<sequence>MYEISVVIPVYNVEKTLKRCVDSVRSQNFENYEIILVDDGSTDNSRKMCDLYSDLENVRVIHKVNGGLGSARNTGIEKASGEYICFVDSDDWVEKNYLSKMYTAIKKNKADVCICGYYYHINKNLRRVSPETTKKSGKEIYSELGMGNSIYNFAWNKLYCLRIIKIEKLRFSNRHCAEDLLFNCQYYKYVRNGCLISDELYNYDVNYNSLSNGRRKDFLKDMKTVYSEYVTGCNNFNISENFQNGMTAVLVRSSLSNFYNDPSVTCSIGKKYMVTCKKVFDIGKIDDTKKLAKTDYLISNLLKQEHFIYLHIIMKFSKIVKSHMSLLYNVLRNSVSGNVKR</sequence>
<protein>
    <submittedName>
        <fullName evidence="4">Glycosyltransferase family 2 protein</fullName>
    </submittedName>
</protein>
<comment type="caution">
    <text evidence="4">The sequence shown here is derived from an EMBL/GenBank/DDBJ whole genome shotgun (WGS) entry which is preliminary data.</text>
</comment>
<evidence type="ECO:0000313" key="5">
    <source>
        <dbReference type="Proteomes" id="UP000284178"/>
    </source>
</evidence>
<organism evidence="4 5">
    <name type="scientific">Holdemania filiformis</name>
    <dbReference type="NCBI Taxonomy" id="61171"/>
    <lineage>
        <taxon>Bacteria</taxon>
        <taxon>Bacillati</taxon>
        <taxon>Bacillota</taxon>
        <taxon>Erysipelotrichia</taxon>
        <taxon>Erysipelotrichales</taxon>
        <taxon>Erysipelotrichaceae</taxon>
        <taxon>Holdemania</taxon>
    </lineage>
</organism>
<name>A0A412G5Q9_9FIRM</name>
<dbReference type="AlphaFoldDB" id="A0A412G5Q9"/>
<evidence type="ECO:0000256" key="2">
    <source>
        <dbReference type="ARBA" id="ARBA00022679"/>
    </source>
</evidence>
<reference evidence="4 5" key="1">
    <citation type="submission" date="2018-08" db="EMBL/GenBank/DDBJ databases">
        <title>A genome reference for cultivated species of the human gut microbiota.</title>
        <authorList>
            <person name="Zou Y."/>
            <person name="Xue W."/>
            <person name="Luo G."/>
        </authorList>
    </citation>
    <scope>NUCLEOTIDE SEQUENCE [LARGE SCALE GENOMIC DNA]</scope>
    <source>
        <strain evidence="4 5">AF24-29</strain>
    </source>
</reference>
<dbReference type="PANTHER" id="PTHR22916:SF51">
    <property type="entry name" value="GLYCOSYLTRANSFERASE EPSH-RELATED"/>
    <property type="match status" value="1"/>
</dbReference>
<dbReference type="PANTHER" id="PTHR22916">
    <property type="entry name" value="GLYCOSYLTRANSFERASE"/>
    <property type="match status" value="1"/>
</dbReference>
<dbReference type="Pfam" id="PF00535">
    <property type="entry name" value="Glycos_transf_2"/>
    <property type="match status" value="1"/>
</dbReference>
<dbReference type="InterPro" id="IPR029044">
    <property type="entry name" value="Nucleotide-diphossugar_trans"/>
</dbReference>
<dbReference type="EMBL" id="QRUP01000002">
    <property type="protein sequence ID" value="RGR76261.1"/>
    <property type="molecule type" value="Genomic_DNA"/>
</dbReference>